<evidence type="ECO:0000313" key="3">
    <source>
        <dbReference type="Proteomes" id="UP000186406"/>
    </source>
</evidence>
<proteinExistence type="predicted"/>
<dbReference type="InterPro" id="IPR036061">
    <property type="entry name" value="CheW-like_dom_sf"/>
</dbReference>
<dbReference type="PROSITE" id="PS50851">
    <property type="entry name" value="CHEW"/>
    <property type="match status" value="1"/>
</dbReference>
<dbReference type="InterPro" id="IPR039315">
    <property type="entry name" value="CheW"/>
</dbReference>
<feature type="domain" description="CheW-like" evidence="1">
    <location>
        <begin position="15"/>
        <end position="154"/>
    </location>
</feature>
<dbReference type="STRING" id="1123029.SAMN02745172_01299"/>
<dbReference type="PANTHER" id="PTHR22617">
    <property type="entry name" value="CHEMOTAXIS SENSOR HISTIDINE KINASE-RELATED"/>
    <property type="match status" value="1"/>
</dbReference>
<reference evidence="2 3" key="1">
    <citation type="submission" date="2016-12" db="EMBL/GenBank/DDBJ databases">
        <authorList>
            <person name="Song W.-J."/>
            <person name="Kurnit D.M."/>
        </authorList>
    </citation>
    <scope>NUCLEOTIDE SEQUENCE [LARGE SCALE GENOMIC DNA]</scope>
    <source>
        <strain evidence="2 3">DSM 19599</strain>
    </source>
</reference>
<dbReference type="AlphaFoldDB" id="A0A1M7ZE51"/>
<gene>
    <name evidence="2" type="ORF">SAMN02745172_01299</name>
</gene>
<sequence>MSTELALKSDSASQTTQFVSVHIDKQLFGLPIDSVHEVFVPDSITPVPLAPPEAEGVLNLRGRIVTVVNMRRLLNLPRNEKAGGMAVGVEFKGETYGLLIDEVGEVLTLENANRLPNPSNLDPRWAQISNGVYRLPGVLMVILDVERALSRLTVVA</sequence>
<organism evidence="2 3">
    <name type="scientific">Pseudoxanthobacter soli DSM 19599</name>
    <dbReference type="NCBI Taxonomy" id="1123029"/>
    <lineage>
        <taxon>Bacteria</taxon>
        <taxon>Pseudomonadati</taxon>
        <taxon>Pseudomonadota</taxon>
        <taxon>Alphaproteobacteria</taxon>
        <taxon>Hyphomicrobiales</taxon>
        <taxon>Segnochrobactraceae</taxon>
        <taxon>Pseudoxanthobacter</taxon>
    </lineage>
</organism>
<evidence type="ECO:0000313" key="2">
    <source>
        <dbReference type="EMBL" id="SHO63185.1"/>
    </source>
</evidence>
<dbReference type="GO" id="GO:0006935">
    <property type="term" value="P:chemotaxis"/>
    <property type="evidence" value="ECO:0007669"/>
    <property type="project" value="InterPro"/>
</dbReference>
<dbReference type="OrthoDB" id="9794382at2"/>
<dbReference type="Gene3D" id="2.30.30.40">
    <property type="entry name" value="SH3 Domains"/>
    <property type="match status" value="1"/>
</dbReference>
<dbReference type="InterPro" id="IPR002545">
    <property type="entry name" value="CheW-lke_dom"/>
</dbReference>
<dbReference type="PANTHER" id="PTHR22617:SF23">
    <property type="entry name" value="CHEMOTAXIS PROTEIN CHEW"/>
    <property type="match status" value="1"/>
</dbReference>
<name>A0A1M7ZE51_9HYPH</name>
<dbReference type="RefSeq" id="WP_073626711.1">
    <property type="nucleotide sequence ID" value="NZ_FRXO01000002.1"/>
</dbReference>
<dbReference type="SUPFAM" id="SSF50341">
    <property type="entry name" value="CheW-like"/>
    <property type="match status" value="1"/>
</dbReference>
<dbReference type="Pfam" id="PF01584">
    <property type="entry name" value="CheW"/>
    <property type="match status" value="1"/>
</dbReference>
<accession>A0A1M7ZE51</accession>
<dbReference type="Gene3D" id="2.40.50.180">
    <property type="entry name" value="CheA-289, Domain 4"/>
    <property type="match status" value="1"/>
</dbReference>
<evidence type="ECO:0000259" key="1">
    <source>
        <dbReference type="PROSITE" id="PS50851"/>
    </source>
</evidence>
<dbReference type="SMART" id="SM00260">
    <property type="entry name" value="CheW"/>
    <property type="match status" value="1"/>
</dbReference>
<dbReference type="GO" id="GO:0005829">
    <property type="term" value="C:cytosol"/>
    <property type="evidence" value="ECO:0007669"/>
    <property type="project" value="TreeGrafter"/>
</dbReference>
<protein>
    <submittedName>
        <fullName evidence="2">CheW protein</fullName>
    </submittedName>
</protein>
<keyword evidence="3" id="KW-1185">Reference proteome</keyword>
<dbReference type="EMBL" id="FRXO01000002">
    <property type="protein sequence ID" value="SHO63185.1"/>
    <property type="molecule type" value="Genomic_DNA"/>
</dbReference>
<dbReference type="Proteomes" id="UP000186406">
    <property type="component" value="Unassembled WGS sequence"/>
</dbReference>
<dbReference type="GO" id="GO:0007165">
    <property type="term" value="P:signal transduction"/>
    <property type="evidence" value="ECO:0007669"/>
    <property type="project" value="InterPro"/>
</dbReference>